<dbReference type="SUPFAM" id="SSF53335">
    <property type="entry name" value="S-adenosyl-L-methionine-dependent methyltransferases"/>
    <property type="match status" value="1"/>
</dbReference>
<evidence type="ECO:0000259" key="4">
    <source>
        <dbReference type="Pfam" id="PF13649"/>
    </source>
</evidence>
<evidence type="ECO:0000256" key="2">
    <source>
        <dbReference type="PROSITE-ProRule" id="PRU01015"/>
    </source>
</evidence>
<feature type="domain" description="Methyltransferase" evidence="4">
    <location>
        <begin position="59"/>
        <end position="120"/>
    </location>
</feature>
<sequence length="246" mass="26699">MSQWHPGAAARTRKPAKPKVPEDSGAYSDLGTHREMIEDSVRTEAFRKAIFETCKDKIVLEVGCGTGILSVFAAQAGAKQVIAVEANPEMADLARDVVAVNGFDDNIFILQGCIEEIAAEVDEVPLGKGDQYVVESVGRLKFGKVDVVLSEWMGRAAAQSLVRQCVAFARDRWLKEGGVMLPARCCLHVGPFSHASLVERQTGEPARRASKCHGVRPSRAFTAMQGFWGTTPFGVDLSPLAFHVSR</sequence>
<feature type="compositionally biased region" description="Low complexity" evidence="3">
    <location>
        <begin position="1"/>
        <end position="10"/>
    </location>
</feature>
<reference evidence="5" key="1">
    <citation type="submission" date="2021-02" db="EMBL/GenBank/DDBJ databases">
        <authorList>
            <person name="Dougan E. K."/>
            <person name="Rhodes N."/>
            <person name="Thang M."/>
            <person name="Chan C."/>
        </authorList>
    </citation>
    <scope>NUCLEOTIDE SEQUENCE</scope>
</reference>
<dbReference type="Pfam" id="PF13649">
    <property type="entry name" value="Methyltransf_25"/>
    <property type="match status" value="1"/>
</dbReference>
<gene>
    <name evidence="5" type="primary">PRMT11</name>
    <name evidence="5" type="ORF">SPIL2461_LOCUS13389</name>
</gene>
<dbReference type="InterPro" id="IPR041698">
    <property type="entry name" value="Methyltransf_25"/>
</dbReference>
<dbReference type="PANTHER" id="PTHR11006">
    <property type="entry name" value="PROTEIN ARGININE N-METHYLTRANSFERASE"/>
    <property type="match status" value="1"/>
</dbReference>
<dbReference type="GO" id="GO:0032259">
    <property type="term" value="P:methylation"/>
    <property type="evidence" value="ECO:0007669"/>
    <property type="project" value="UniProtKB-KW"/>
</dbReference>
<dbReference type="AlphaFoldDB" id="A0A812T9Q7"/>
<keyword evidence="2" id="KW-0489">Methyltransferase</keyword>
<dbReference type="GO" id="GO:0042054">
    <property type="term" value="F:histone methyltransferase activity"/>
    <property type="evidence" value="ECO:0007669"/>
    <property type="project" value="TreeGrafter"/>
</dbReference>
<proteinExistence type="predicted"/>
<dbReference type="EMBL" id="CAJNIZ010029136">
    <property type="protein sequence ID" value="CAE7513706.1"/>
    <property type="molecule type" value="Genomic_DNA"/>
</dbReference>
<dbReference type="InterPro" id="IPR029063">
    <property type="entry name" value="SAM-dependent_MTases_sf"/>
</dbReference>
<dbReference type="GO" id="GO:0016274">
    <property type="term" value="F:protein-arginine N-methyltransferase activity"/>
    <property type="evidence" value="ECO:0007669"/>
    <property type="project" value="InterPro"/>
</dbReference>
<dbReference type="PROSITE" id="PS51678">
    <property type="entry name" value="SAM_MT_PRMT"/>
    <property type="match status" value="1"/>
</dbReference>
<evidence type="ECO:0000313" key="5">
    <source>
        <dbReference type="EMBL" id="CAE7513706.1"/>
    </source>
</evidence>
<evidence type="ECO:0000256" key="3">
    <source>
        <dbReference type="SAM" id="MobiDB-lite"/>
    </source>
</evidence>
<comment type="caution">
    <text evidence="5">The sequence shown here is derived from an EMBL/GenBank/DDBJ whole genome shotgun (WGS) entry which is preliminary data.</text>
</comment>
<feature type="region of interest" description="Disordered" evidence="3">
    <location>
        <begin position="1"/>
        <end position="28"/>
    </location>
</feature>
<name>A0A812T9Q7_SYMPI</name>
<evidence type="ECO:0000256" key="1">
    <source>
        <dbReference type="ARBA" id="ARBA00022691"/>
    </source>
</evidence>
<dbReference type="PANTHER" id="PTHR11006:SF4">
    <property type="entry name" value="PROTEIN ARGININE N-METHYLTRANSFERASE 7"/>
    <property type="match status" value="1"/>
</dbReference>
<keyword evidence="1 2" id="KW-0949">S-adenosyl-L-methionine</keyword>
<dbReference type="Proteomes" id="UP000649617">
    <property type="component" value="Unassembled WGS sequence"/>
</dbReference>
<dbReference type="CDD" id="cd02440">
    <property type="entry name" value="AdoMet_MTases"/>
    <property type="match status" value="1"/>
</dbReference>
<evidence type="ECO:0000313" key="6">
    <source>
        <dbReference type="Proteomes" id="UP000649617"/>
    </source>
</evidence>
<dbReference type="InterPro" id="IPR025799">
    <property type="entry name" value="Arg_MeTrfase"/>
</dbReference>
<keyword evidence="2" id="KW-0808">Transferase</keyword>
<protein>
    <submittedName>
        <fullName evidence="5">PRMT11 protein</fullName>
    </submittedName>
</protein>
<keyword evidence="6" id="KW-1185">Reference proteome</keyword>
<accession>A0A812T9Q7</accession>
<dbReference type="Gene3D" id="3.40.50.150">
    <property type="entry name" value="Vaccinia Virus protein VP39"/>
    <property type="match status" value="1"/>
</dbReference>
<dbReference type="OrthoDB" id="448406at2759"/>
<organism evidence="5 6">
    <name type="scientific">Symbiodinium pilosum</name>
    <name type="common">Dinoflagellate</name>
    <dbReference type="NCBI Taxonomy" id="2952"/>
    <lineage>
        <taxon>Eukaryota</taxon>
        <taxon>Sar</taxon>
        <taxon>Alveolata</taxon>
        <taxon>Dinophyceae</taxon>
        <taxon>Suessiales</taxon>
        <taxon>Symbiodiniaceae</taxon>
        <taxon>Symbiodinium</taxon>
    </lineage>
</organism>